<proteinExistence type="predicted"/>
<dbReference type="STRING" id="1408163.A0A0F4YFV8"/>
<evidence type="ECO:0000313" key="4">
    <source>
        <dbReference type="EMBL" id="KKA17005.1"/>
    </source>
</evidence>
<reference evidence="4 5" key="1">
    <citation type="submission" date="2015-04" db="EMBL/GenBank/DDBJ databases">
        <authorList>
            <person name="Heijne W.H."/>
            <person name="Fedorova N.D."/>
            <person name="Nierman W.C."/>
            <person name="Vollebregt A.W."/>
            <person name="Zhao Z."/>
            <person name="Wu L."/>
            <person name="Kumar M."/>
            <person name="Stam H."/>
            <person name="van den Berg M.A."/>
            <person name="Pel H.J."/>
        </authorList>
    </citation>
    <scope>NUCLEOTIDE SEQUENCE [LARGE SCALE GENOMIC DNA]</scope>
    <source>
        <strain evidence="4 5">CBS 393.64</strain>
    </source>
</reference>
<gene>
    <name evidence="4" type="ORF">T310_9373</name>
</gene>
<accession>A0A0F4YFV8</accession>
<name>A0A0F4YFV8_RASE3</name>
<dbReference type="SUPFAM" id="SSF53335">
    <property type="entry name" value="S-adenosyl-L-methionine-dependent methyltransferases"/>
    <property type="match status" value="1"/>
</dbReference>
<sequence>MSTKTKDHWSSEAYATSASFVPQLTQTVLRYLDPQPTDRVLDIGCGDGKFTANFLSSVAYVLGVDASPAMIEHAARTYGSEKAEFRVVDCRFLERERDILDKGWDKVVSNAALHWILRDESTRLSTLRAIYDCLKPGGTFVFEAGGHGNVSEMMTAMLWALVHHGLSIEEARAATPWFFPSDVWMKDALEGLGFRVDKIELEYRPTQLTTAAGGGLPGWIRLMGAQMLDALPEEKRELVVKEVCDVLQTVVTRDEDGSQWLGRNIVSS</sequence>
<dbReference type="Pfam" id="PF13649">
    <property type="entry name" value="Methyltransf_25"/>
    <property type="match status" value="1"/>
</dbReference>
<dbReference type="GeneID" id="25321311"/>
<dbReference type="PANTHER" id="PTHR43861">
    <property type="entry name" value="TRANS-ACONITATE 2-METHYLTRANSFERASE-RELATED"/>
    <property type="match status" value="1"/>
</dbReference>
<dbReference type="InterPro" id="IPR041698">
    <property type="entry name" value="Methyltransf_25"/>
</dbReference>
<organism evidence="4 5">
    <name type="scientific">Rasamsonia emersonii (strain ATCC 16479 / CBS 393.64 / IMI 116815)</name>
    <dbReference type="NCBI Taxonomy" id="1408163"/>
    <lineage>
        <taxon>Eukaryota</taxon>
        <taxon>Fungi</taxon>
        <taxon>Dikarya</taxon>
        <taxon>Ascomycota</taxon>
        <taxon>Pezizomycotina</taxon>
        <taxon>Eurotiomycetes</taxon>
        <taxon>Eurotiomycetidae</taxon>
        <taxon>Eurotiales</taxon>
        <taxon>Trichocomaceae</taxon>
        <taxon>Rasamsonia</taxon>
    </lineage>
</organism>
<feature type="domain" description="Methyltransferase" evidence="3">
    <location>
        <begin position="40"/>
        <end position="138"/>
    </location>
</feature>
<dbReference type="Gene3D" id="3.40.50.150">
    <property type="entry name" value="Vaccinia Virus protein VP39"/>
    <property type="match status" value="1"/>
</dbReference>
<protein>
    <recommendedName>
        <fullName evidence="3">Methyltransferase domain-containing protein</fullName>
    </recommendedName>
</protein>
<dbReference type="OrthoDB" id="66144at2759"/>
<dbReference type="GO" id="GO:0008168">
    <property type="term" value="F:methyltransferase activity"/>
    <property type="evidence" value="ECO:0007669"/>
    <property type="project" value="UniProtKB-KW"/>
</dbReference>
<dbReference type="AlphaFoldDB" id="A0A0F4YFV8"/>
<dbReference type="EMBL" id="LASV01000721">
    <property type="protein sequence ID" value="KKA17005.1"/>
    <property type="molecule type" value="Genomic_DNA"/>
</dbReference>
<dbReference type="PANTHER" id="PTHR43861:SF1">
    <property type="entry name" value="TRANS-ACONITATE 2-METHYLTRANSFERASE"/>
    <property type="match status" value="1"/>
</dbReference>
<comment type="caution">
    <text evidence="4">The sequence shown here is derived from an EMBL/GenBank/DDBJ whole genome shotgun (WGS) entry which is preliminary data.</text>
</comment>
<keyword evidence="5" id="KW-1185">Reference proteome</keyword>
<evidence type="ECO:0000259" key="3">
    <source>
        <dbReference type="Pfam" id="PF13649"/>
    </source>
</evidence>
<evidence type="ECO:0000256" key="2">
    <source>
        <dbReference type="ARBA" id="ARBA00022679"/>
    </source>
</evidence>
<evidence type="ECO:0000313" key="5">
    <source>
        <dbReference type="Proteomes" id="UP000053958"/>
    </source>
</evidence>
<dbReference type="GO" id="GO:0032259">
    <property type="term" value="P:methylation"/>
    <property type="evidence" value="ECO:0007669"/>
    <property type="project" value="UniProtKB-KW"/>
</dbReference>
<evidence type="ECO:0000256" key="1">
    <source>
        <dbReference type="ARBA" id="ARBA00022603"/>
    </source>
</evidence>
<keyword evidence="2" id="KW-0808">Transferase</keyword>
<dbReference type="Proteomes" id="UP000053958">
    <property type="component" value="Unassembled WGS sequence"/>
</dbReference>
<dbReference type="CDD" id="cd02440">
    <property type="entry name" value="AdoMet_MTases"/>
    <property type="match status" value="1"/>
</dbReference>
<dbReference type="InterPro" id="IPR029063">
    <property type="entry name" value="SAM-dependent_MTases_sf"/>
</dbReference>
<dbReference type="RefSeq" id="XP_013323617.1">
    <property type="nucleotide sequence ID" value="XM_013468163.1"/>
</dbReference>
<keyword evidence="1" id="KW-0489">Methyltransferase</keyword>